<name>A0ABT7NN68_9SPHI</name>
<dbReference type="InterPro" id="IPR037294">
    <property type="entry name" value="ABC_BtuC-like"/>
</dbReference>
<gene>
    <name evidence="9" type="ORF">HX018_10490</name>
</gene>
<dbReference type="PANTHER" id="PTHR30472:SF25">
    <property type="entry name" value="ABC TRANSPORTER PERMEASE PROTEIN MJ0876-RELATED"/>
    <property type="match status" value="1"/>
</dbReference>
<dbReference type="EMBL" id="JACAGK010000026">
    <property type="protein sequence ID" value="MDM1048667.1"/>
    <property type="molecule type" value="Genomic_DNA"/>
</dbReference>
<feature type="transmembrane region" description="Helical" evidence="8">
    <location>
        <begin position="248"/>
        <end position="277"/>
    </location>
</feature>
<dbReference type="InterPro" id="IPR000522">
    <property type="entry name" value="ABC_transptr_permease_BtuC"/>
</dbReference>
<dbReference type="Proteomes" id="UP001170954">
    <property type="component" value="Unassembled WGS sequence"/>
</dbReference>
<comment type="similarity">
    <text evidence="2">Belongs to the binding-protein-dependent transport system permease family. FecCD subfamily.</text>
</comment>
<evidence type="ECO:0000256" key="4">
    <source>
        <dbReference type="ARBA" id="ARBA00022475"/>
    </source>
</evidence>
<evidence type="ECO:0000256" key="5">
    <source>
        <dbReference type="ARBA" id="ARBA00022692"/>
    </source>
</evidence>
<dbReference type="CDD" id="cd06550">
    <property type="entry name" value="TM_ABC_iron-siderophores_like"/>
    <property type="match status" value="1"/>
</dbReference>
<evidence type="ECO:0000313" key="10">
    <source>
        <dbReference type="Proteomes" id="UP001170954"/>
    </source>
</evidence>
<reference evidence="9" key="2">
    <citation type="journal article" date="2022" name="Sci. Total Environ.">
        <title>Prevalence, transmission, and molecular epidemiology of tet(X)-positive bacteria among humans, animals, and environmental niches in China: An epidemiological, and genomic-based study.</title>
        <authorList>
            <person name="Dong N."/>
            <person name="Zeng Y."/>
            <person name="Cai C."/>
            <person name="Sun C."/>
            <person name="Lu J."/>
            <person name="Liu C."/>
            <person name="Zhou H."/>
            <person name="Sun Q."/>
            <person name="Shu L."/>
            <person name="Wang H."/>
            <person name="Wang Y."/>
            <person name="Wang S."/>
            <person name="Wu C."/>
            <person name="Chan E.W."/>
            <person name="Chen G."/>
            <person name="Shen Z."/>
            <person name="Chen S."/>
            <person name="Zhang R."/>
        </authorList>
    </citation>
    <scope>NUCLEOTIDE SEQUENCE</scope>
    <source>
        <strain evidence="9">R1692</strain>
    </source>
</reference>
<evidence type="ECO:0000256" key="6">
    <source>
        <dbReference type="ARBA" id="ARBA00022989"/>
    </source>
</evidence>
<feature type="transmembrane region" description="Helical" evidence="8">
    <location>
        <begin position="63"/>
        <end position="83"/>
    </location>
</feature>
<dbReference type="Pfam" id="PF01032">
    <property type="entry name" value="FecCD"/>
    <property type="match status" value="1"/>
</dbReference>
<feature type="transmembrane region" description="Helical" evidence="8">
    <location>
        <begin position="158"/>
        <end position="181"/>
    </location>
</feature>
<keyword evidence="10" id="KW-1185">Reference proteome</keyword>
<organism evidence="9 10">
    <name type="scientific">Sphingobacterium hotanense</name>
    <dbReference type="NCBI Taxonomy" id="649196"/>
    <lineage>
        <taxon>Bacteria</taxon>
        <taxon>Pseudomonadati</taxon>
        <taxon>Bacteroidota</taxon>
        <taxon>Sphingobacteriia</taxon>
        <taxon>Sphingobacteriales</taxon>
        <taxon>Sphingobacteriaceae</taxon>
        <taxon>Sphingobacterium</taxon>
    </lineage>
</organism>
<keyword evidence="7 8" id="KW-0472">Membrane</keyword>
<accession>A0ABT7NN68</accession>
<dbReference type="SUPFAM" id="SSF81345">
    <property type="entry name" value="ABC transporter involved in vitamin B12 uptake, BtuC"/>
    <property type="match status" value="1"/>
</dbReference>
<keyword evidence="5 8" id="KW-0812">Transmembrane</keyword>
<dbReference type="RefSeq" id="WP_286651383.1">
    <property type="nucleotide sequence ID" value="NZ_JACAGK010000026.1"/>
</dbReference>
<keyword evidence="4" id="KW-1003">Cell membrane</keyword>
<protein>
    <submittedName>
        <fullName evidence="9">Iron ABC transporter permease</fullName>
    </submittedName>
</protein>
<sequence length="343" mass="36464">MKYKFIYLSLSVLLFCIIIFSLGAGAMQIPFKDVILLLWKSMSGSSISEEDELLKNILMEIRIPRIIFCTLIGAILGITGTAIQGIFRNPLAEPGLVGISSGASFFAALTIVFEASLIALIGNSLNLYLISISAFIGASLAVILVYRISIVEGKSNIATMILAGIAINALAGAATGLMSYMASEQQLRNITFWSLGSMAGATWEAVNIIIFAVVSVIPLLFFGKALNLFALGESQAEMMGLNTKRLKILIIICSTLSVGVSVAFGGIIAFVGLLVPHTLRLIGSVDNRFLLPTSLLGGAIVLNLADLIARTIIQPLELPIGVITALIGAPVLLGILLREKRKL</sequence>
<feature type="transmembrane region" description="Helical" evidence="8">
    <location>
        <begin position="201"/>
        <end position="222"/>
    </location>
</feature>
<keyword evidence="6 8" id="KW-1133">Transmembrane helix</keyword>
<feature type="transmembrane region" description="Helical" evidence="8">
    <location>
        <begin position="316"/>
        <end position="337"/>
    </location>
</feature>
<evidence type="ECO:0000256" key="7">
    <source>
        <dbReference type="ARBA" id="ARBA00023136"/>
    </source>
</evidence>
<dbReference type="PANTHER" id="PTHR30472">
    <property type="entry name" value="FERRIC ENTEROBACTIN TRANSPORT SYSTEM PERMEASE PROTEIN"/>
    <property type="match status" value="1"/>
</dbReference>
<comment type="caution">
    <text evidence="9">The sequence shown here is derived from an EMBL/GenBank/DDBJ whole genome shotgun (WGS) entry which is preliminary data.</text>
</comment>
<keyword evidence="3" id="KW-0813">Transport</keyword>
<evidence type="ECO:0000256" key="8">
    <source>
        <dbReference type="SAM" id="Phobius"/>
    </source>
</evidence>
<reference evidence="9" key="1">
    <citation type="submission" date="2020-06" db="EMBL/GenBank/DDBJ databases">
        <authorList>
            <person name="Dong N."/>
        </authorList>
    </citation>
    <scope>NUCLEOTIDE SEQUENCE</scope>
    <source>
        <strain evidence="9">R1692</strain>
    </source>
</reference>
<feature type="transmembrane region" description="Helical" evidence="8">
    <location>
        <begin position="95"/>
        <end position="121"/>
    </location>
</feature>
<evidence type="ECO:0000256" key="2">
    <source>
        <dbReference type="ARBA" id="ARBA00007935"/>
    </source>
</evidence>
<evidence type="ECO:0000256" key="3">
    <source>
        <dbReference type="ARBA" id="ARBA00022448"/>
    </source>
</evidence>
<feature type="transmembrane region" description="Helical" evidence="8">
    <location>
        <begin position="127"/>
        <end position="146"/>
    </location>
</feature>
<evidence type="ECO:0000313" key="9">
    <source>
        <dbReference type="EMBL" id="MDM1048667.1"/>
    </source>
</evidence>
<comment type="subcellular location">
    <subcellularLocation>
        <location evidence="1">Cell membrane</location>
        <topology evidence="1">Multi-pass membrane protein</topology>
    </subcellularLocation>
</comment>
<proteinExistence type="inferred from homology"/>
<dbReference type="Gene3D" id="1.10.3470.10">
    <property type="entry name" value="ABC transporter involved in vitamin B12 uptake, BtuC"/>
    <property type="match status" value="1"/>
</dbReference>
<evidence type="ECO:0000256" key="1">
    <source>
        <dbReference type="ARBA" id="ARBA00004651"/>
    </source>
</evidence>